<proteinExistence type="predicted"/>
<organism evidence="2 3">
    <name type="scientific">Sphingomonas arvum</name>
    <dbReference type="NCBI Taxonomy" id="2992113"/>
    <lineage>
        <taxon>Bacteria</taxon>
        <taxon>Pseudomonadati</taxon>
        <taxon>Pseudomonadota</taxon>
        <taxon>Alphaproteobacteria</taxon>
        <taxon>Sphingomonadales</taxon>
        <taxon>Sphingomonadaceae</taxon>
        <taxon>Sphingomonas</taxon>
    </lineage>
</organism>
<dbReference type="Pfam" id="PF14108">
    <property type="entry name" value="ABA4-like"/>
    <property type="match status" value="1"/>
</dbReference>
<reference evidence="2 3" key="1">
    <citation type="submission" date="2022-10" db="EMBL/GenBank/DDBJ databases">
        <title>Sphingomonas sp.</title>
        <authorList>
            <person name="Jin C."/>
        </authorList>
    </citation>
    <scope>NUCLEOTIDE SEQUENCE [LARGE SCALE GENOMIC DNA]</scope>
    <source>
        <strain evidence="2 3">BN140010</strain>
    </source>
</reference>
<feature type="transmembrane region" description="Helical" evidence="1">
    <location>
        <begin position="6"/>
        <end position="24"/>
    </location>
</feature>
<keyword evidence="1" id="KW-0812">Transmembrane</keyword>
<keyword evidence="3" id="KW-1185">Reference proteome</keyword>
<gene>
    <name evidence="2" type="ORF">OMW55_13515</name>
</gene>
<dbReference type="EMBL" id="JAPDOB010000002">
    <property type="protein sequence ID" value="MCW3798828.1"/>
    <property type="molecule type" value="Genomic_DNA"/>
</dbReference>
<dbReference type="InterPro" id="IPR025461">
    <property type="entry name" value="ABA4-like"/>
</dbReference>
<name>A0ABT3JIC0_9SPHN</name>
<evidence type="ECO:0000313" key="2">
    <source>
        <dbReference type="EMBL" id="MCW3798828.1"/>
    </source>
</evidence>
<dbReference type="RefSeq" id="WP_264883882.1">
    <property type="nucleotide sequence ID" value="NZ_JAPDOB010000002.1"/>
</dbReference>
<protein>
    <submittedName>
        <fullName evidence="2">ABA4-like family protein</fullName>
    </submittedName>
</protein>
<keyword evidence="1" id="KW-1133">Transmembrane helix</keyword>
<comment type="caution">
    <text evidence="2">The sequence shown here is derived from an EMBL/GenBank/DDBJ whole genome shotgun (WGS) entry which is preliminary data.</text>
</comment>
<evidence type="ECO:0000313" key="3">
    <source>
        <dbReference type="Proteomes" id="UP001526246"/>
    </source>
</evidence>
<evidence type="ECO:0000256" key="1">
    <source>
        <dbReference type="SAM" id="Phobius"/>
    </source>
</evidence>
<feature type="transmembrane region" description="Helical" evidence="1">
    <location>
        <begin position="33"/>
        <end position="54"/>
    </location>
</feature>
<keyword evidence="1" id="KW-0472">Membrane</keyword>
<sequence length="151" mass="16297">MGWGAVWSLVHVAMAVGWAALFFLPRRPAIHSFILYAGVGALCAAYLAMFVALFGGLADPVPVAGQGEPDLLNYSIGGVRSLFMSDGGTVLGWTHYLAFDLFVGLWISRDADAKGFSRWAQAPVLFLTVMAGPIGLLTWLIVRERRARRGA</sequence>
<feature type="transmembrane region" description="Helical" evidence="1">
    <location>
        <begin position="124"/>
        <end position="142"/>
    </location>
</feature>
<dbReference type="Proteomes" id="UP001526246">
    <property type="component" value="Unassembled WGS sequence"/>
</dbReference>
<accession>A0ABT3JIC0</accession>